<accession>A0A318PKQ6</accession>
<dbReference type="STRING" id="1220579.GCA_001571345_00483"/>
<organism evidence="1 2">
    <name type="scientific">Komagataeibacter xylinus</name>
    <name type="common">Gluconacetobacter xylinus</name>
    <dbReference type="NCBI Taxonomy" id="28448"/>
    <lineage>
        <taxon>Bacteria</taxon>
        <taxon>Pseudomonadati</taxon>
        <taxon>Pseudomonadota</taxon>
        <taxon>Alphaproteobacteria</taxon>
        <taxon>Acetobacterales</taxon>
        <taxon>Acetobacteraceae</taxon>
        <taxon>Komagataeibacter</taxon>
    </lineage>
</organism>
<dbReference type="Proteomes" id="UP000248257">
    <property type="component" value="Unassembled WGS sequence"/>
</dbReference>
<dbReference type="InterPro" id="IPR009056">
    <property type="entry name" value="Cyt_c-like_dom"/>
</dbReference>
<dbReference type="OrthoDB" id="9805828at2"/>
<comment type="caution">
    <text evidence="1">The sequence shown here is derived from an EMBL/GenBank/DDBJ whole genome shotgun (WGS) entry which is preliminary data.</text>
</comment>
<dbReference type="Pfam" id="PF00034">
    <property type="entry name" value="Cytochrom_C"/>
    <property type="match status" value="1"/>
</dbReference>
<dbReference type="InterPro" id="IPR002327">
    <property type="entry name" value="Cyt_c_1A/1B"/>
</dbReference>
<evidence type="ECO:0000313" key="2">
    <source>
        <dbReference type="Proteomes" id="UP000248257"/>
    </source>
</evidence>
<dbReference type="RefSeq" id="WP_061271781.1">
    <property type="nucleotide sequence ID" value="NZ_CBCRXN010000001.1"/>
</dbReference>
<dbReference type="SUPFAM" id="SSF46626">
    <property type="entry name" value="Cytochrome c"/>
    <property type="match status" value="1"/>
</dbReference>
<dbReference type="InterPro" id="IPR036909">
    <property type="entry name" value="Cyt_c-like_dom_sf"/>
</dbReference>
<reference evidence="1 2" key="1">
    <citation type="submission" date="2017-07" db="EMBL/GenBank/DDBJ databases">
        <title>A draft genome sequence of Komagataeibacter xylinus LMG 1515.</title>
        <authorList>
            <person name="Skraban J."/>
            <person name="Cleenwerck I."/>
            <person name="Vandamme P."/>
            <person name="Trcek J."/>
        </authorList>
    </citation>
    <scope>NUCLEOTIDE SEQUENCE [LARGE SCALE GENOMIC DNA]</scope>
    <source>
        <strain evidence="1 2">LMG 1515</strain>
    </source>
</reference>
<dbReference type="GO" id="GO:0020037">
    <property type="term" value="F:heme binding"/>
    <property type="evidence" value="ECO:0007669"/>
    <property type="project" value="InterPro"/>
</dbReference>
<dbReference type="EMBL" id="NKUC01000004">
    <property type="protein sequence ID" value="PYD58163.1"/>
    <property type="molecule type" value="Genomic_DNA"/>
</dbReference>
<sequence>MDSTRLNQIGVACLIAVGVLGASWGIAHTAVPEPLPVKAGVAIPHPAAPAPGTSIDDLVAKASVEKGHALADRQCAMCHSMAPNGPSIIGPGLFGVFGTHVGDIPGYDFSDALKAHKDETWTNATLSAWLKGPADYAPGTKMSFPGIASETDRADVIAYLRSLRPETP</sequence>
<dbReference type="PROSITE" id="PS51007">
    <property type="entry name" value="CYTC"/>
    <property type="match status" value="1"/>
</dbReference>
<dbReference type="Gene3D" id="1.10.760.10">
    <property type="entry name" value="Cytochrome c-like domain"/>
    <property type="match status" value="1"/>
</dbReference>
<name>A0A318PKQ6_KOMXY</name>
<dbReference type="PANTHER" id="PTHR11961">
    <property type="entry name" value="CYTOCHROME C"/>
    <property type="match status" value="1"/>
</dbReference>
<dbReference type="GO" id="GO:0009055">
    <property type="term" value="F:electron transfer activity"/>
    <property type="evidence" value="ECO:0007669"/>
    <property type="project" value="InterPro"/>
</dbReference>
<dbReference type="AlphaFoldDB" id="A0A318PKQ6"/>
<keyword evidence="2" id="KW-1185">Reference proteome</keyword>
<proteinExistence type="predicted"/>
<dbReference type="PRINTS" id="PR00604">
    <property type="entry name" value="CYTCHRMECIAB"/>
</dbReference>
<gene>
    <name evidence="1" type="ORF">CFR75_03665</name>
</gene>
<protein>
    <submittedName>
        <fullName evidence="1">Cytochrome C</fullName>
    </submittedName>
</protein>
<evidence type="ECO:0000313" key="1">
    <source>
        <dbReference type="EMBL" id="PYD58163.1"/>
    </source>
</evidence>